<keyword evidence="6" id="KW-0472">Membrane</keyword>
<dbReference type="EMBL" id="CP029822">
    <property type="protein sequence ID" value="AZS51084.1"/>
    <property type="molecule type" value="Genomic_DNA"/>
</dbReference>
<dbReference type="NCBIfam" id="NF008653">
    <property type="entry name" value="PRK11650.1"/>
    <property type="match status" value="1"/>
</dbReference>
<dbReference type="Pfam" id="PF00005">
    <property type="entry name" value="ABC_tran"/>
    <property type="match status" value="1"/>
</dbReference>
<dbReference type="InterPro" id="IPR012340">
    <property type="entry name" value="NA-bd_OB-fold"/>
</dbReference>
<dbReference type="PANTHER" id="PTHR43875:SF15">
    <property type="entry name" value="TREHALOSE IMPORT ATP-BINDING PROTEIN SUGC"/>
    <property type="match status" value="1"/>
</dbReference>
<evidence type="ECO:0000256" key="4">
    <source>
        <dbReference type="ARBA" id="ARBA00022840"/>
    </source>
</evidence>
<accession>A0A3Q9JJR9</accession>
<evidence type="ECO:0000256" key="2">
    <source>
        <dbReference type="ARBA" id="ARBA00022475"/>
    </source>
</evidence>
<dbReference type="GO" id="GO:0140359">
    <property type="term" value="F:ABC-type transporter activity"/>
    <property type="evidence" value="ECO:0007669"/>
    <property type="project" value="InterPro"/>
</dbReference>
<dbReference type="InterPro" id="IPR040582">
    <property type="entry name" value="OB_MalK-like"/>
</dbReference>
<name>A0A3Q9JJR9_9GAMM</name>
<evidence type="ECO:0000256" key="6">
    <source>
        <dbReference type="ARBA" id="ARBA00023136"/>
    </source>
</evidence>
<proteinExistence type="predicted"/>
<dbReference type="SUPFAM" id="SSF50331">
    <property type="entry name" value="MOP-like"/>
    <property type="match status" value="1"/>
</dbReference>
<reference evidence="9" key="1">
    <citation type="submission" date="2018-06" db="EMBL/GenBank/DDBJ databases">
        <title>Complete genome of Pseudomonas insecticola strain QZS01.</title>
        <authorList>
            <person name="Wang J."/>
            <person name="Su Q."/>
        </authorList>
    </citation>
    <scope>NUCLEOTIDE SEQUENCE [LARGE SCALE GENOMIC DNA]</scope>
    <source>
        <strain evidence="9">QZS01</strain>
    </source>
</reference>
<keyword evidence="1" id="KW-0813">Transport</keyword>
<dbReference type="PANTHER" id="PTHR43875">
    <property type="entry name" value="MALTODEXTRIN IMPORT ATP-BINDING PROTEIN MSMX"/>
    <property type="match status" value="1"/>
</dbReference>
<dbReference type="GO" id="GO:0008643">
    <property type="term" value="P:carbohydrate transport"/>
    <property type="evidence" value="ECO:0007669"/>
    <property type="project" value="InterPro"/>
</dbReference>
<dbReference type="RefSeq" id="WP_127163881.1">
    <property type="nucleotide sequence ID" value="NZ_CP029822.1"/>
</dbReference>
<sequence>MSFIQLKDITKSFDQHCILNNINLDIKKGEFLVLVGPSGCGKSTLLRILAGLDYVSSGHILFNQQDISQWEPRKRNFSLIFQNYALFPHMSVEKNITFGMKVRGEDKSLFPEKVKKVAKMLQLEPLLKRKPKELSGGQRQRVAMARAIVRDPELFLMDEPLSNLDAKLRVEVRQGIMDLHNTLKTTTVYVTHDQIEAMTMADRIIVLNKGILQQIGTPQELYDKPDNLFVATFIGTPAMNILKLPCQQNTIILGEQTLAIPNTQSPYKGSDVYLGIRPEHIQEEAFTNASSDISIDAEIQNRELHGAEYLIQAYTTFGTIQYRKANQGMAPKLKQKIKLYINTNKIYFFSTDTQKNLVLEG</sequence>
<keyword evidence="5" id="KW-1278">Translocase</keyword>
<dbReference type="KEGG" id="emo:DM558_10005"/>
<dbReference type="InterPro" id="IPR003439">
    <property type="entry name" value="ABC_transporter-like_ATP-bd"/>
</dbReference>
<protein>
    <submittedName>
        <fullName evidence="8">ABC transporter ATP-binding protein</fullName>
    </submittedName>
</protein>
<dbReference type="CDD" id="cd03301">
    <property type="entry name" value="ABC_MalK_N"/>
    <property type="match status" value="1"/>
</dbReference>
<keyword evidence="3" id="KW-0547">Nucleotide-binding</keyword>
<evidence type="ECO:0000313" key="8">
    <source>
        <dbReference type="EMBL" id="AZS51084.1"/>
    </source>
</evidence>
<gene>
    <name evidence="8" type="ORF">DM558_10005</name>
</gene>
<dbReference type="SMART" id="SM00382">
    <property type="entry name" value="AAA"/>
    <property type="match status" value="1"/>
</dbReference>
<dbReference type="GO" id="GO:0005524">
    <property type="term" value="F:ATP binding"/>
    <property type="evidence" value="ECO:0007669"/>
    <property type="project" value="UniProtKB-KW"/>
</dbReference>
<dbReference type="Proteomes" id="UP000273143">
    <property type="component" value="Chromosome"/>
</dbReference>
<evidence type="ECO:0000256" key="1">
    <source>
        <dbReference type="ARBA" id="ARBA00022448"/>
    </source>
</evidence>
<dbReference type="SUPFAM" id="SSF52540">
    <property type="entry name" value="P-loop containing nucleoside triphosphate hydrolases"/>
    <property type="match status" value="1"/>
</dbReference>
<keyword evidence="2" id="KW-1003">Cell membrane</keyword>
<dbReference type="InterPro" id="IPR047641">
    <property type="entry name" value="ABC_transpr_MalK/UgpC-like"/>
</dbReference>
<dbReference type="FunFam" id="3.40.50.300:FF:000042">
    <property type="entry name" value="Maltose/maltodextrin ABC transporter, ATP-binding protein"/>
    <property type="match status" value="1"/>
</dbReference>
<dbReference type="PROSITE" id="PS00211">
    <property type="entry name" value="ABC_TRANSPORTER_1"/>
    <property type="match status" value="1"/>
</dbReference>
<dbReference type="InterPro" id="IPR008995">
    <property type="entry name" value="Mo/tungstate-bd_C_term_dom"/>
</dbReference>
<evidence type="ECO:0000259" key="7">
    <source>
        <dbReference type="PROSITE" id="PS50893"/>
    </source>
</evidence>
<dbReference type="GO" id="GO:0055052">
    <property type="term" value="C:ATP-binding cassette (ABC) transporter complex, substrate-binding subunit-containing"/>
    <property type="evidence" value="ECO:0007669"/>
    <property type="project" value="TreeGrafter"/>
</dbReference>
<dbReference type="Pfam" id="PF17912">
    <property type="entry name" value="OB_MalK"/>
    <property type="match status" value="1"/>
</dbReference>
<dbReference type="InterPro" id="IPR015855">
    <property type="entry name" value="ABC_transpr_MalK-like"/>
</dbReference>
<dbReference type="AlphaFoldDB" id="A0A3Q9JJR9"/>
<dbReference type="Gene3D" id="2.40.50.140">
    <property type="entry name" value="Nucleic acid-binding proteins"/>
    <property type="match status" value="1"/>
</dbReference>
<dbReference type="InterPro" id="IPR027417">
    <property type="entry name" value="P-loop_NTPase"/>
</dbReference>
<evidence type="ECO:0000313" key="9">
    <source>
        <dbReference type="Proteomes" id="UP000273143"/>
    </source>
</evidence>
<dbReference type="Gene3D" id="2.40.50.100">
    <property type="match status" value="1"/>
</dbReference>
<evidence type="ECO:0000256" key="5">
    <source>
        <dbReference type="ARBA" id="ARBA00022967"/>
    </source>
</evidence>
<organism evidence="8 9">
    <name type="scientific">Entomomonas moraniae</name>
    <dbReference type="NCBI Taxonomy" id="2213226"/>
    <lineage>
        <taxon>Bacteria</taxon>
        <taxon>Pseudomonadati</taxon>
        <taxon>Pseudomonadota</taxon>
        <taxon>Gammaproteobacteria</taxon>
        <taxon>Pseudomonadales</taxon>
        <taxon>Pseudomonadaceae</taxon>
        <taxon>Entomomonas</taxon>
    </lineage>
</organism>
<evidence type="ECO:0000256" key="3">
    <source>
        <dbReference type="ARBA" id="ARBA00022741"/>
    </source>
</evidence>
<keyword evidence="4 8" id="KW-0067">ATP-binding</keyword>
<keyword evidence="9" id="KW-1185">Reference proteome</keyword>
<feature type="domain" description="ABC transporter" evidence="7">
    <location>
        <begin position="4"/>
        <end position="234"/>
    </location>
</feature>
<dbReference type="InterPro" id="IPR003593">
    <property type="entry name" value="AAA+_ATPase"/>
</dbReference>
<dbReference type="PROSITE" id="PS50893">
    <property type="entry name" value="ABC_TRANSPORTER_2"/>
    <property type="match status" value="1"/>
</dbReference>
<dbReference type="Gene3D" id="3.40.50.300">
    <property type="entry name" value="P-loop containing nucleotide triphosphate hydrolases"/>
    <property type="match status" value="1"/>
</dbReference>
<dbReference type="InterPro" id="IPR017871">
    <property type="entry name" value="ABC_transporter-like_CS"/>
</dbReference>
<dbReference type="GO" id="GO:0016887">
    <property type="term" value="F:ATP hydrolysis activity"/>
    <property type="evidence" value="ECO:0007669"/>
    <property type="project" value="InterPro"/>
</dbReference>